<accession>A0A2P4X447</accession>
<protein>
    <submittedName>
        <fullName evidence="1">Uncharacterized protein</fullName>
    </submittedName>
</protein>
<evidence type="ECO:0000313" key="2">
    <source>
        <dbReference type="Proteomes" id="UP000237271"/>
    </source>
</evidence>
<dbReference type="AlphaFoldDB" id="A0A2P4X447"/>
<dbReference type="EMBL" id="NCKW01016896">
    <property type="protein sequence ID" value="POM60310.1"/>
    <property type="molecule type" value="Genomic_DNA"/>
</dbReference>
<reference evidence="1 2" key="1">
    <citation type="journal article" date="2017" name="Genome Biol. Evol.">
        <title>Phytophthora megakarya and P. palmivora, closely related causal agents of cacao black pod rot, underwent increases in genome sizes and gene numbers by different mechanisms.</title>
        <authorList>
            <person name="Ali S.S."/>
            <person name="Shao J."/>
            <person name="Lary D.J."/>
            <person name="Kronmiller B."/>
            <person name="Shen D."/>
            <person name="Strem M.D."/>
            <person name="Amoako-Attah I."/>
            <person name="Akrofi A.Y."/>
            <person name="Begoude B.A."/>
            <person name="Ten Hoopen G.M."/>
            <person name="Coulibaly K."/>
            <person name="Kebe B.I."/>
            <person name="Melnick R.L."/>
            <person name="Guiltinan M.J."/>
            <person name="Tyler B.M."/>
            <person name="Meinhardt L.W."/>
            <person name="Bailey B.A."/>
        </authorList>
    </citation>
    <scope>NUCLEOTIDE SEQUENCE [LARGE SCALE GENOMIC DNA]</scope>
    <source>
        <strain evidence="2">sbr112.9</strain>
    </source>
</reference>
<comment type="caution">
    <text evidence="1">The sequence shown here is derived from an EMBL/GenBank/DDBJ whole genome shotgun (WGS) entry which is preliminary data.</text>
</comment>
<evidence type="ECO:0000313" key="1">
    <source>
        <dbReference type="EMBL" id="POM60310.1"/>
    </source>
</evidence>
<sequence length="259" mass="29758">MSEGGRGFFCEEHEDWATINETACAGYKTDGTKCYRRVPDPQYPYCRTSHDPRVEYVDPQLFRLNGLRYQVLGTLVKRDGRDLYDPKRKIKKATSNDEVEHIGELQQVSFLLQFASFEDKEEQDDVVVFFRDDVVNQLSNLCLTSKDINARKCAAVTHSLEDIVKFSMAEYDQLDPKALHDIRASAFNVPIVATFTDRLRDEGLKRASTKAIRREMRPALRSWWYKCRDQGESPIYEQIGQSARQLCTILDLADGLGVD</sequence>
<dbReference type="OrthoDB" id="140005at2759"/>
<keyword evidence="2" id="KW-1185">Reference proteome</keyword>
<dbReference type="Proteomes" id="UP000237271">
    <property type="component" value="Unassembled WGS sequence"/>
</dbReference>
<gene>
    <name evidence="1" type="ORF">PHPALM_30850</name>
</gene>
<name>A0A2P4X447_9STRA</name>
<organism evidence="1 2">
    <name type="scientific">Phytophthora palmivora</name>
    <dbReference type="NCBI Taxonomy" id="4796"/>
    <lineage>
        <taxon>Eukaryota</taxon>
        <taxon>Sar</taxon>
        <taxon>Stramenopiles</taxon>
        <taxon>Oomycota</taxon>
        <taxon>Peronosporomycetes</taxon>
        <taxon>Peronosporales</taxon>
        <taxon>Peronosporaceae</taxon>
        <taxon>Phytophthora</taxon>
    </lineage>
</organism>
<proteinExistence type="predicted"/>